<accession>A0A6A5FJ68</accession>
<sequence length="713" mass="79258">MVPQTSQRLSSVTADHSYATNLRGAVTAKPRDMEMTGSCNQRYESEVYGGVSSSDDDSISLLCDLKTWQSIGVAEDMDISDLYSQFGIKEQNKKVEVEINRLKPPEPGISSCTKSVAGPADSTTQSAKASQCLKFTKKRLNKRDEKGENLLHKACKKNDLEQVQMLIQAGISVNMEDYAGWTALHEASLGDEAVVKELLKAGANVNARSFDGVTPLNDAVMSGNYQVVKLLLQHGANPSDRTVGGRSALDMAEDETMKELLSFPGPSVIHELPREAPTHQEQPGDPSSEARCHQQLSCQSTFNKANMQSRESGDRDGAREPGDIQLRKKDTTADYLSHPEAITAVLEEMEKKLSEIWTWPITGPEDAGRYNAALTQIQNVLMEVLSKHHMEKENLARKSRSVPDYLWHRVLKSQLASLASRQRNLEEILQLQSHLVEKFVTMKAKLSTQPPNHQDSTVVRQQPDLVSTLASFKAREEHRCGPNGHRTESHEPVTRTSGLGSILTFPTPPVRSAMNARAGSQPSSAPQAGNTLQHINFQTKGNNALIQTRAEDTSKHLSMLIQRGVMEVGSLVKFFFKHDWLYANVLEDGSLKDKKGSKHPTPEHWLEVILGNNIPVSSSYAWDKVLFKNKPLSHYFLNGQTEGPEDDVRRYTAAPSQQALTPEAVTLRSLMKIRIIHLVDDAELLPNAMMDCYWEKLLKNDCSESDDWGTELL</sequence>
<feature type="compositionally biased region" description="Basic and acidic residues" evidence="2">
    <location>
        <begin position="474"/>
        <end position="493"/>
    </location>
</feature>
<dbReference type="Pfam" id="PF00023">
    <property type="entry name" value="Ank"/>
    <property type="match status" value="1"/>
</dbReference>
<keyword evidence="1" id="KW-0040">ANK repeat</keyword>
<dbReference type="InterPro" id="IPR002110">
    <property type="entry name" value="Ankyrin_rpt"/>
</dbReference>
<gene>
    <name evidence="3" type="ORF">PFLUV_G00065900</name>
</gene>
<dbReference type="SUPFAM" id="SSF48403">
    <property type="entry name" value="Ankyrin repeat"/>
    <property type="match status" value="1"/>
</dbReference>
<dbReference type="Proteomes" id="UP000465112">
    <property type="component" value="Chromosome 6"/>
</dbReference>
<evidence type="ECO:0000313" key="4">
    <source>
        <dbReference type="Proteomes" id="UP000465112"/>
    </source>
</evidence>
<feature type="region of interest" description="Disordered" evidence="2">
    <location>
        <begin position="268"/>
        <end position="331"/>
    </location>
</feature>
<evidence type="ECO:0000256" key="2">
    <source>
        <dbReference type="SAM" id="MobiDB-lite"/>
    </source>
</evidence>
<protein>
    <submittedName>
        <fullName evidence="3">Uncharacterized protein</fullName>
    </submittedName>
</protein>
<reference evidence="3 4" key="1">
    <citation type="submission" date="2019-06" db="EMBL/GenBank/DDBJ databases">
        <title>A chromosome-scale genome assembly of the European perch, Perca fluviatilis.</title>
        <authorList>
            <person name="Roques C."/>
            <person name="Zahm M."/>
            <person name="Cabau C."/>
            <person name="Klopp C."/>
            <person name="Bouchez O."/>
            <person name="Donnadieu C."/>
            <person name="Kuhl H."/>
            <person name="Gislard M."/>
            <person name="Guendouz S."/>
            <person name="Journot L."/>
            <person name="Haffray P."/>
            <person name="Bestin A."/>
            <person name="Morvezen R."/>
            <person name="Feron R."/>
            <person name="Wen M."/>
            <person name="Jouanno E."/>
            <person name="Herpin A."/>
            <person name="Schartl M."/>
            <person name="Postlethwait J."/>
            <person name="Schaerlinger B."/>
            <person name="Chardard D."/>
            <person name="Lecocq T."/>
            <person name="Poncet C."/>
            <person name="Jaffrelo L."/>
            <person name="Lampietro C."/>
            <person name="Guiguen Y."/>
        </authorList>
    </citation>
    <scope>NUCLEOTIDE SEQUENCE [LARGE SCALE GENOMIC DNA]</scope>
    <source>
        <tissue evidence="3">Blood</tissue>
    </source>
</reference>
<dbReference type="PROSITE" id="PS50088">
    <property type="entry name" value="ANK_REPEAT"/>
    <property type="match status" value="2"/>
</dbReference>
<dbReference type="InterPro" id="IPR042334">
    <property type="entry name" value="ANKRD31"/>
</dbReference>
<feature type="compositionally biased region" description="Basic and acidic residues" evidence="2">
    <location>
        <begin position="311"/>
        <end position="331"/>
    </location>
</feature>
<dbReference type="AlphaFoldDB" id="A0A6A5FJ68"/>
<feature type="region of interest" description="Disordered" evidence="2">
    <location>
        <begin position="474"/>
        <end position="502"/>
    </location>
</feature>
<evidence type="ECO:0000256" key="1">
    <source>
        <dbReference type="PROSITE-ProRule" id="PRU00023"/>
    </source>
</evidence>
<dbReference type="PANTHER" id="PTHR24176">
    <property type="entry name" value="ANKYRIN REPEAT DOMAIN-CONTAINING PROTEIN 31-RELATED"/>
    <property type="match status" value="1"/>
</dbReference>
<feature type="repeat" description="ANK" evidence="1">
    <location>
        <begin position="146"/>
        <end position="178"/>
    </location>
</feature>
<dbReference type="Gene3D" id="1.25.40.20">
    <property type="entry name" value="Ankyrin repeat-containing domain"/>
    <property type="match status" value="1"/>
</dbReference>
<comment type="caution">
    <text evidence="3">The sequence shown here is derived from an EMBL/GenBank/DDBJ whole genome shotgun (WGS) entry which is preliminary data.</text>
</comment>
<name>A0A6A5FJ68_PERFL</name>
<organism evidence="3 4">
    <name type="scientific">Perca fluviatilis</name>
    <name type="common">European perch</name>
    <dbReference type="NCBI Taxonomy" id="8168"/>
    <lineage>
        <taxon>Eukaryota</taxon>
        <taxon>Metazoa</taxon>
        <taxon>Chordata</taxon>
        <taxon>Craniata</taxon>
        <taxon>Vertebrata</taxon>
        <taxon>Euteleostomi</taxon>
        <taxon>Actinopterygii</taxon>
        <taxon>Neopterygii</taxon>
        <taxon>Teleostei</taxon>
        <taxon>Neoteleostei</taxon>
        <taxon>Acanthomorphata</taxon>
        <taxon>Eupercaria</taxon>
        <taxon>Perciformes</taxon>
        <taxon>Percoidei</taxon>
        <taxon>Percidae</taxon>
        <taxon>Percinae</taxon>
        <taxon>Perca</taxon>
    </lineage>
</organism>
<dbReference type="Pfam" id="PF12796">
    <property type="entry name" value="Ank_2"/>
    <property type="match status" value="1"/>
</dbReference>
<dbReference type="PANTHER" id="PTHR24176:SF14">
    <property type="entry name" value="ANKYRIN REPEAT DOMAIN-CONTAINING PROTEIN 31"/>
    <property type="match status" value="1"/>
</dbReference>
<dbReference type="SMART" id="SM00248">
    <property type="entry name" value="ANK"/>
    <property type="match status" value="3"/>
</dbReference>
<feature type="compositionally biased region" description="Polar residues" evidence="2">
    <location>
        <begin position="294"/>
        <end position="310"/>
    </location>
</feature>
<feature type="repeat" description="ANK" evidence="1">
    <location>
        <begin position="211"/>
        <end position="243"/>
    </location>
</feature>
<evidence type="ECO:0000313" key="3">
    <source>
        <dbReference type="EMBL" id="KAF1388752.1"/>
    </source>
</evidence>
<keyword evidence="4" id="KW-1185">Reference proteome</keyword>
<proteinExistence type="predicted"/>
<dbReference type="PROSITE" id="PS50297">
    <property type="entry name" value="ANK_REP_REGION"/>
    <property type="match status" value="2"/>
</dbReference>
<dbReference type="InterPro" id="IPR036770">
    <property type="entry name" value="Ankyrin_rpt-contain_sf"/>
</dbReference>
<dbReference type="EMBL" id="VHII01000006">
    <property type="protein sequence ID" value="KAF1388752.1"/>
    <property type="molecule type" value="Genomic_DNA"/>
</dbReference>